<dbReference type="InterPro" id="IPR025579">
    <property type="entry name" value="DUF4357"/>
</dbReference>
<gene>
    <name evidence="3" type="ORF">LCGC14_2213940</name>
</gene>
<dbReference type="Pfam" id="PF14267">
    <property type="entry name" value="DUF4357"/>
    <property type="match status" value="1"/>
</dbReference>
<organism evidence="3">
    <name type="scientific">marine sediment metagenome</name>
    <dbReference type="NCBI Taxonomy" id="412755"/>
    <lineage>
        <taxon>unclassified sequences</taxon>
        <taxon>metagenomes</taxon>
        <taxon>ecological metagenomes</taxon>
    </lineage>
</organism>
<sequence length="293" mass="33199">MAKARTIQIFLPDGNPRGVKIAEITNRTVQTVFVPRVSVDFALSRNELDNVGVYFLVGESEDTGKPLVYIGETENCADRLRQHNKGKDFWQYALMMTSKTRSFTKSCVKYLEWYCHQQADKAGRFTLDNGTQPTEPHLSESRIADLMDNYDDIKTLVSALGYPIFDPVKKPSFAALNSVEDAEVQAKDILFCKRKDVYAEGEYTEEGLVVFKGAKCRKDIPDYASSWPRNLRQELIEQGVMVLINDDHYEFTEDHIFSSPSAAAVVVVGANANGWKEWKYKNGKTLDEVKRQG</sequence>
<protein>
    <recommendedName>
        <fullName evidence="4">DUF4357 domain-containing protein</fullName>
    </recommendedName>
</protein>
<proteinExistence type="predicted"/>
<feature type="domain" description="DUF4357" evidence="2">
    <location>
        <begin position="232"/>
        <end position="286"/>
    </location>
</feature>
<evidence type="ECO:0000313" key="3">
    <source>
        <dbReference type="EMBL" id="KKL59576.1"/>
    </source>
</evidence>
<dbReference type="InterPro" id="IPR000305">
    <property type="entry name" value="GIY-YIG_endonuc"/>
</dbReference>
<comment type="caution">
    <text evidence="3">The sequence shown here is derived from an EMBL/GenBank/DDBJ whole genome shotgun (WGS) entry which is preliminary data.</text>
</comment>
<accession>A0A0F9E0F5</accession>
<name>A0A0F9E0F5_9ZZZZ</name>
<evidence type="ECO:0008006" key="4">
    <source>
        <dbReference type="Google" id="ProtNLM"/>
    </source>
</evidence>
<reference evidence="3" key="1">
    <citation type="journal article" date="2015" name="Nature">
        <title>Complex archaea that bridge the gap between prokaryotes and eukaryotes.</title>
        <authorList>
            <person name="Spang A."/>
            <person name="Saw J.H."/>
            <person name="Jorgensen S.L."/>
            <person name="Zaremba-Niedzwiedzka K."/>
            <person name="Martijn J."/>
            <person name="Lind A.E."/>
            <person name="van Eijk R."/>
            <person name="Schleper C."/>
            <person name="Guy L."/>
            <person name="Ettema T.J."/>
        </authorList>
    </citation>
    <scope>NUCLEOTIDE SEQUENCE</scope>
</reference>
<evidence type="ECO:0000259" key="1">
    <source>
        <dbReference type="Pfam" id="PF01541"/>
    </source>
</evidence>
<dbReference type="AlphaFoldDB" id="A0A0F9E0F5"/>
<dbReference type="EMBL" id="LAZR01029439">
    <property type="protein sequence ID" value="KKL59576.1"/>
    <property type="molecule type" value="Genomic_DNA"/>
</dbReference>
<evidence type="ECO:0000259" key="2">
    <source>
        <dbReference type="Pfam" id="PF14267"/>
    </source>
</evidence>
<dbReference type="CDD" id="cd10447">
    <property type="entry name" value="GIY-YIG_unchar_2"/>
    <property type="match status" value="1"/>
</dbReference>
<feature type="domain" description="GIY-YIG" evidence="1">
    <location>
        <begin position="64"/>
        <end position="111"/>
    </location>
</feature>
<dbReference type="Pfam" id="PF01541">
    <property type="entry name" value="GIY-YIG"/>
    <property type="match status" value="1"/>
</dbReference>